<dbReference type="AlphaFoldDB" id="A0A6A3FLR4"/>
<dbReference type="EMBL" id="QXGE01000079">
    <property type="protein sequence ID" value="KAE9325874.1"/>
    <property type="molecule type" value="Genomic_DNA"/>
</dbReference>
<dbReference type="Proteomes" id="UP000486351">
    <property type="component" value="Unassembled WGS sequence"/>
</dbReference>
<evidence type="ECO:0000313" key="2">
    <source>
        <dbReference type="EMBL" id="KAE8947004.1"/>
    </source>
</evidence>
<evidence type="ECO:0000313" key="17">
    <source>
        <dbReference type="Proteomes" id="UP000486351"/>
    </source>
</evidence>
<evidence type="ECO:0000313" key="6">
    <source>
        <dbReference type="EMBL" id="KAE9252667.1"/>
    </source>
</evidence>
<dbReference type="Proteomes" id="UP000437068">
    <property type="component" value="Unassembled WGS sequence"/>
</dbReference>
<evidence type="ECO:0000313" key="10">
    <source>
        <dbReference type="Proteomes" id="UP000429523"/>
    </source>
</evidence>
<dbReference type="EMBL" id="QXGC01000049">
    <property type="protein sequence ID" value="KAE9252667.1"/>
    <property type="molecule type" value="Genomic_DNA"/>
</dbReference>
<accession>A0A6A3FLR4</accession>
<dbReference type="Proteomes" id="UP000440367">
    <property type="component" value="Unassembled WGS sequence"/>
</dbReference>
<evidence type="ECO:0000313" key="13">
    <source>
        <dbReference type="Proteomes" id="UP000440732"/>
    </source>
</evidence>
<evidence type="ECO:0000313" key="3">
    <source>
        <dbReference type="EMBL" id="KAE9027792.1"/>
    </source>
</evidence>
<feature type="compositionally biased region" description="Polar residues" evidence="1">
    <location>
        <begin position="19"/>
        <end position="29"/>
    </location>
</feature>
<name>A0A6A3FLR4_9STRA</name>
<evidence type="ECO:0000313" key="12">
    <source>
        <dbReference type="Proteomes" id="UP000440367"/>
    </source>
</evidence>
<protein>
    <submittedName>
        <fullName evidence="2">Uncharacterized protein</fullName>
    </submittedName>
</protein>
<evidence type="ECO:0000256" key="1">
    <source>
        <dbReference type="SAM" id="MobiDB-lite"/>
    </source>
</evidence>
<evidence type="ECO:0000313" key="11">
    <source>
        <dbReference type="Proteomes" id="UP000437068"/>
    </source>
</evidence>
<gene>
    <name evidence="8" type="ORF">PF001_g2724</name>
    <name evidence="7" type="ORF">PF002_g3552</name>
    <name evidence="6" type="ORF">PF004_g1870</name>
    <name evidence="5" type="ORF">PF006_g2220</name>
    <name evidence="4" type="ORF">PF007_g2902</name>
    <name evidence="9" type="ORF">PF008_g2696</name>
    <name evidence="2" type="ORF">PF009_g3394</name>
    <name evidence="3" type="ORF">PF011_g1885</name>
</gene>
<feature type="region of interest" description="Disordered" evidence="1">
    <location>
        <begin position="1"/>
        <end position="65"/>
    </location>
</feature>
<evidence type="ECO:0000313" key="9">
    <source>
        <dbReference type="EMBL" id="KAE9358427.1"/>
    </source>
</evidence>
<dbReference type="EMBL" id="QXGA01000061">
    <property type="protein sequence ID" value="KAE9153681.1"/>
    <property type="molecule type" value="Genomic_DNA"/>
</dbReference>
<dbReference type="EMBL" id="QXFY01000076">
    <property type="protein sequence ID" value="KAE9358427.1"/>
    <property type="molecule type" value="Genomic_DNA"/>
</dbReference>
<dbReference type="EMBL" id="QXGF01000096">
    <property type="protein sequence ID" value="KAE8947004.1"/>
    <property type="molecule type" value="Genomic_DNA"/>
</dbReference>
<dbReference type="Proteomes" id="UP000440732">
    <property type="component" value="Unassembled WGS sequence"/>
</dbReference>
<proteinExistence type="predicted"/>
<dbReference type="Proteomes" id="UP000476176">
    <property type="component" value="Unassembled WGS sequence"/>
</dbReference>
<sequence length="130" mass="14019">MKTTRPDEDESPNLRPHQQLPTDMNNPAPSSARAGSPRGTTGTSPPVGAGMPSAEGVLASSSTAEPPVSELTVLMQMMQMMAVQQQAMQQQLLQFQAFLEHQARVQSDIFEKQAKASKQRSKAANLMDAP</sequence>
<dbReference type="EMBL" id="QXFW01000054">
    <property type="protein sequence ID" value="KAE9027792.1"/>
    <property type="molecule type" value="Genomic_DNA"/>
</dbReference>
<organism evidence="2 10">
    <name type="scientific">Phytophthora fragariae</name>
    <dbReference type="NCBI Taxonomy" id="53985"/>
    <lineage>
        <taxon>Eukaryota</taxon>
        <taxon>Sar</taxon>
        <taxon>Stramenopiles</taxon>
        <taxon>Oomycota</taxon>
        <taxon>Peronosporomycetes</taxon>
        <taxon>Peronosporales</taxon>
        <taxon>Peronosporaceae</taxon>
        <taxon>Phytophthora</taxon>
    </lineage>
</organism>
<evidence type="ECO:0000313" key="16">
    <source>
        <dbReference type="Proteomes" id="UP000476176"/>
    </source>
</evidence>
<comment type="caution">
    <text evidence="2">The sequence shown here is derived from an EMBL/GenBank/DDBJ whole genome shotgun (WGS) entry which is preliminary data.</text>
</comment>
<evidence type="ECO:0000313" key="14">
    <source>
        <dbReference type="Proteomes" id="UP000441208"/>
    </source>
</evidence>
<dbReference type="Proteomes" id="UP000441208">
    <property type="component" value="Unassembled WGS sequence"/>
</dbReference>
<evidence type="ECO:0000313" key="7">
    <source>
        <dbReference type="EMBL" id="KAE9253020.1"/>
    </source>
</evidence>
<evidence type="ECO:0000313" key="15">
    <source>
        <dbReference type="Proteomes" id="UP000460718"/>
    </source>
</evidence>
<evidence type="ECO:0000313" key="4">
    <source>
        <dbReference type="EMBL" id="KAE9134525.1"/>
    </source>
</evidence>
<evidence type="ECO:0000313" key="5">
    <source>
        <dbReference type="EMBL" id="KAE9153681.1"/>
    </source>
</evidence>
<dbReference type="EMBL" id="QXGD01000101">
    <property type="protein sequence ID" value="KAE9253020.1"/>
    <property type="molecule type" value="Genomic_DNA"/>
</dbReference>
<dbReference type="Proteomes" id="UP000429523">
    <property type="component" value="Unassembled WGS sequence"/>
</dbReference>
<evidence type="ECO:0000313" key="8">
    <source>
        <dbReference type="EMBL" id="KAE9325874.1"/>
    </source>
</evidence>
<dbReference type="EMBL" id="QXFZ01000081">
    <property type="protein sequence ID" value="KAE9134525.1"/>
    <property type="molecule type" value="Genomic_DNA"/>
</dbReference>
<reference evidence="10 11" key="1">
    <citation type="submission" date="2018-08" db="EMBL/GenBank/DDBJ databases">
        <title>Genomic investigation of the strawberry pathogen Phytophthora fragariae indicates pathogenicity is determined by transcriptional variation in three key races.</title>
        <authorList>
            <person name="Adams T.M."/>
            <person name="Armitage A.D."/>
            <person name="Sobczyk M.K."/>
            <person name="Bates H.J."/>
            <person name="Dunwell J.M."/>
            <person name="Nellist C.F."/>
            <person name="Harrison R.J."/>
        </authorList>
    </citation>
    <scope>NUCLEOTIDE SEQUENCE [LARGE SCALE GENOMIC DNA]</scope>
    <source>
        <strain evidence="8 11">A4</strain>
        <strain evidence="7 12">BC-1</strain>
        <strain evidence="6 16">BC-23</strain>
        <strain evidence="5 13">NOV-5</strain>
        <strain evidence="4 14">NOV-71</strain>
        <strain evidence="9 17">NOV-77</strain>
        <strain evidence="2 10">NOV-9</strain>
        <strain evidence="3 15">SCRP245</strain>
    </source>
</reference>
<dbReference type="Proteomes" id="UP000460718">
    <property type="component" value="Unassembled WGS sequence"/>
</dbReference>